<dbReference type="OrthoDB" id="6638392at2"/>
<dbReference type="PROSITE" id="PS51257">
    <property type="entry name" value="PROKAR_LIPOPROTEIN"/>
    <property type="match status" value="1"/>
</dbReference>
<comment type="caution">
    <text evidence="1">The sequence shown here is derived from an EMBL/GenBank/DDBJ whole genome shotgun (WGS) entry which is preliminary data.</text>
</comment>
<evidence type="ECO:0000313" key="2">
    <source>
        <dbReference type="Proteomes" id="UP000317747"/>
    </source>
</evidence>
<name>A0A506Q958_9GAMM</name>
<dbReference type="Proteomes" id="UP000317747">
    <property type="component" value="Unassembled WGS sequence"/>
</dbReference>
<gene>
    <name evidence="1" type="ORF">FJW01_14350</name>
</gene>
<keyword evidence="2" id="KW-1185">Reference proteome</keyword>
<sequence length="184" mass="20923">MSFKKFKLTLVICILASLISGCSLLKGFKVRQPTTYKEPTVLSDVSRVRFIGNVTGTGVRPFGSEYYDGLVYHGVWGHYNSTKDIGMPKISYRKSDYEGYYYEVYVKSGRARFLITTDATLMGTCMAMFEVKLEAGKDYEFNYDPHASRDSCILHANEIVKDEKMGAYTLKKIETKDVYGKGDW</sequence>
<dbReference type="EMBL" id="VHJA01000060">
    <property type="protein sequence ID" value="TPV40870.1"/>
    <property type="molecule type" value="Genomic_DNA"/>
</dbReference>
<proteinExistence type="predicted"/>
<dbReference type="AlphaFoldDB" id="A0A506Q958"/>
<accession>A0A506Q958</accession>
<organism evidence="1 2">
    <name type="scientific">Pantoea deleyi</name>
    <dbReference type="NCBI Taxonomy" id="470932"/>
    <lineage>
        <taxon>Bacteria</taxon>
        <taxon>Pseudomonadati</taxon>
        <taxon>Pseudomonadota</taxon>
        <taxon>Gammaproteobacteria</taxon>
        <taxon>Enterobacterales</taxon>
        <taxon>Erwiniaceae</taxon>
        <taxon>Pantoea</taxon>
    </lineage>
</organism>
<evidence type="ECO:0008006" key="3">
    <source>
        <dbReference type="Google" id="ProtNLM"/>
    </source>
</evidence>
<protein>
    <recommendedName>
        <fullName evidence="3">Lipoprotein</fullName>
    </recommendedName>
</protein>
<dbReference type="RefSeq" id="WP_128086982.1">
    <property type="nucleotide sequence ID" value="NZ_CP071405.1"/>
</dbReference>
<reference evidence="1 2" key="1">
    <citation type="submission" date="2019-06" db="EMBL/GenBank/DDBJ databases">
        <title>Taxogenomics and systematics of the genus Pantoea.</title>
        <authorList>
            <person name="Tambong J.T."/>
        </authorList>
    </citation>
    <scope>NUCLEOTIDE SEQUENCE [LARGE SCALE GENOMIC DNA]</scope>
    <source>
        <strain evidence="1 2">LMG 24200</strain>
    </source>
</reference>
<evidence type="ECO:0000313" key="1">
    <source>
        <dbReference type="EMBL" id="TPV40870.1"/>
    </source>
</evidence>